<accession>A0A3N0E227</accession>
<dbReference type="Gene3D" id="1.10.260.40">
    <property type="entry name" value="lambda repressor-like DNA-binding domains"/>
    <property type="match status" value="1"/>
</dbReference>
<dbReference type="PANTHER" id="PTHR46797">
    <property type="entry name" value="HTH-TYPE TRANSCRIPTIONAL REGULATOR"/>
    <property type="match status" value="1"/>
</dbReference>
<evidence type="ECO:0000256" key="3">
    <source>
        <dbReference type="ARBA" id="ARBA00023163"/>
    </source>
</evidence>
<sequence length="402" mass="43971">MDAATRGQLIRRHRKRRGLSQAALAGLIGRSESWLSQVERGKRNVDSHQVLTRLSAVLRVELPDFTGDDSAENGGRYSAARDVERAMMRYASLETIIEDRGEATAVDVDRLRAEAIRTYAAYQATRYEEVGRRLPRLIRDVEAAARTRGGDRPAVCSARALVYNTAAAVLRRVGEHDLAWTAADRAMSATEWADETLLAAVGAYRLSYVFISRQRPAEAAELAMGAAHALERTMRTPTPDQLSVYGGLHLAAATAAASEFDRAAVPRFLRSAQRVAERFGRDANLQGTAFGPTNVTIHTISTSVQIGDAQTAVDAGEELDVDALPTGLVGRRAQVHLDVARGYTQRRMDAAAVNTLLSAERIAPQLVRYDPQTANVLAELLRREHRRSTPELRPLAKRAGVA</sequence>
<dbReference type="Proteomes" id="UP000269198">
    <property type="component" value="Unassembled WGS sequence"/>
</dbReference>
<evidence type="ECO:0000256" key="1">
    <source>
        <dbReference type="ARBA" id="ARBA00023015"/>
    </source>
</evidence>
<evidence type="ECO:0000313" key="6">
    <source>
        <dbReference type="Proteomes" id="UP000269198"/>
    </source>
</evidence>
<evidence type="ECO:0000259" key="4">
    <source>
        <dbReference type="PROSITE" id="PS50943"/>
    </source>
</evidence>
<dbReference type="SUPFAM" id="SSF47413">
    <property type="entry name" value="lambda repressor-like DNA-binding domains"/>
    <property type="match status" value="1"/>
</dbReference>
<dbReference type="PANTHER" id="PTHR46797:SF23">
    <property type="entry name" value="HTH-TYPE TRANSCRIPTIONAL REGULATOR SUTR"/>
    <property type="match status" value="1"/>
</dbReference>
<keyword evidence="1" id="KW-0805">Transcription regulation</keyword>
<proteinExistence type="predicted"/>
<dbReference type="InterPro" id="IPR050807">
    <property type="entry name" value="TransReg_Diox_bact_type"/>
</dbReference>
<evidence type="ECO:0000313" key="5">
    <source>
        <dbReference type="EMBL" id="RNL81840.1"/>
    </source>
</evidence>
<protein>
    <submittedName>
        <fullName evidence="5">XRE family transcriptional regulator</fullName>
    </submittedName>
</protein>
<reference evidence="5 6" key="1">
    <citation type="submission" date="2018-11" db="EMBL/GenBank/DDBJ databases">
        <title>The genome draft of YIM 96095.</title>
        <authorList>
            <person name="Tang S.-K."/>
            <person name="Chunyu W.-X."/>
            <person name="Feng Y.-Z."/>
        </authorList>
    </citation>
    <scope>NUCLEOTIDE SEQUENCE [LARGE SCALE GENOMIC DNA]</scope>
    <source>
        <strain evidence="5 6">YIM 96095</strain>
    </source>
</reference>
<dbReference type="AlphaFoldDB" id="A0A3N0E227"/>
<dbReference type="InterPro" id="IPR010982">
    <property type="entry name" value="Lambda_DNA-bd_dom_sf"/>
</dbReference>
<gene>
    <name evidence="5" type="ORF">EFW17_21375</name>
</gene>
<dbReference type="PROSITE" id="PS50943">
    <property type="entry name" value="HTH_CROC1"/>
    <property type="match status" value="1"/>
</dbReference>
<comment type="caution">
    <text evidence="5">The sequence shown here is derived from an EMBL/GenBank/DDBJ whole genome shotgun (WGS) entry which is preliminary data.</text>
</comment>
<dbReference type="Pfam" id="PF13560">
    <property type="entry name" value="HTH_31"/>
    <property type="match status" value="1"/>
</dbReference>
<dbReference type="CDD" id="cd00093">
    <property type="entry name" value="HTH_XRE"/>
    <property type="match status" value="1"/>
</dbReference>
<name>A0A3N0E227_9ACTN</name>
<keyword evidence="3" id="KW-0804">Transcription</keyword>
<dbReference type="GO" id="GO:0003677">
    <property type="term" value="F:DNA binding"/>
    <property type="evidence" value="ECO:0007669"/>
    <property type="project" value="UniProtKB-KW"/>
</dbReference>
<evidence type="ECO:0000256" key="2">
    <source>
        <dbReference type="ARBA" id="ARBA00023125"/>
    </source>
</evidence>
<dbReference type="GO" id="GO:0005829">
    <property type="term" value="C:cytosol"/>
    <property type="evidence" value="ECO:0007669"/>
    <property type="project" value="TreeGrafter"/>
</dbReference>
<organism evidence="5 6">
    <name type="scientific">Halostreptopolyspora alba</name>
    <dbReference type="NCBI Taxonomy" id="2487137"/>
    <lineage>
        <taxon>Bacteria</taxon>
        <taxon>Bacillati</taxon>
        <taxon>Actinomycetota</taxon>
        <taxon>Actinomycetes</taxon>
        <taxon>Streptosporangiales</taxon>
        <taxon>Nocardiopsidaceae</taxon>
        <taxon>Halostreptopolyspora</taxon>
    </lineage>
</organism>
<feature type="domain" description="HTH cro/C1-type" evidence="4">
    <location>
        <begin position="10"/>
        <end position="65"/>
    </location>
</feature>
<dbReference type="RefSeq" id="WP_123203218.1">
    <property type="nucleotide sequence ID" value="NZ_RJMB01000029.1"/>
</dbReference>
<dbReference type="EMBL" id="RJMB01000029">
    <property type="protein sequence ID" value="RNL81840.1"/>
    <property type="molecule type" value="Genomic_DNA"/>
</dbReference>
<dbReference type="InterPro" id="IPR001387">
    <property type="entry name" value="Cro/C1-type_HTH"/>
</dbReference>
<dbReference type="OrthoDB" id="3504495at2"/>
<dbReference type="GO" id="GO:0003700">
    <property type="term" value="F:DNA-binding transcription factor activity"/>
    <property type="evidence" value="ECO:0007669"/>
    <property type="project" value="TreeGrafter"/>
</dbReference>
<keyword evidence="6" id="KW-1185">Reference proteome</keyword>
<dbReference type="SMART" id="SM00530">
    <property type="entry name" value="HTH_XRE"/>
    <property type="match status" value="1"/>
</dbReference>
<keyword evidence="2" id="KW-0238">DNA-binding</keyword>